<sequence length="52" mass="6060">MRLYEMDIESYQAIQLKISIKNPGQNGLPRVTKQFPDQLMCNDCCVISYAYE</sequence>
<comment type="caution">
    <text evidence="1">The sequence shown here is derived from an EMBL/GenBank/DDBJ whole genome shotgun (WGS) entry which is preliminary data.</text>
</comment>
<dbReference type="AlphaFoldDB" id="A0A511WRY8"/>
<proteinExistence type="predicted"/>
<name>A0A511WRY8_9BACI</name>
<organism evidence="1 2">
    <name type="scientific">Halobacillus faecis</name>
    <dbReference type="NCBI Taxonomy" id="360184"/>
    <lineage>
        <taxon>Bacteria</taxon>
        <taxon>Bacillati</taxon>
        <taxon>Bacillota</taxon>
        <taxon>Bacilli</taxon>
        <taxon>Bacillales</taxon>
        <taxon>Bacillaceae</taxon>
        <taxon>Halobacillus</taxon>
    </lineage>
</organism>
<accession>A0A511WRY8</accession>
<dbReference type="Proteomes" id="UP000321886">
    <property type="component" value="Unassembled WGS sequence"/>
</dbReference>
<protein>
    <submittedName>
        <fullName evidence="1">Uncharacterized protein</fullName>
    </submittedName>
</protein>
<evidence type="ECO:0000313" key="2">
    <source>
        <dbReference type="Proteomes" id="UP000321886"/>
    </source>
</evidence>
<keyword evidence="2" id="KW-1185">Reference proteome</keyword>
<dbReference type="EMBL" id="BJYD01000020">
    <property type="protein sequence ID" value="GEN53905.1"/>
    <property type="molecule type" value="Genomic_DNA"/>
</dbReference>
<reference evidence="1 2" key="1">
    <citation type="submission" date="2019-07" db="EMBL/GenBank/DDBJ databases">
        <title>Whole genome shotgun sequence of Halobacillus faecis NBRC 103569.</title>
        <authorList>
            <person name="Hosoyama A."/>
            <person name="Uohara A."/>
            <person name="Ohji S."/>
            <person name="Ichikawa N."/>
        </authorList>
    </citation>
    <scope>NUCLEOTIDE SEQUENCE [LARGE SCALE GENOMIC DNA]</scope>
    <source>
        <strain evidence="1 2">NBRC 103569</strain>
    </source>
</reference>
<gene>
    <name evidence="1" type="ORF">HFA01_21670</name>
</gene>
<evidence type="ECO:0000313" key="1">
    <source>
        <dbReference type="EMBL" id="GEN53905.1"/>
    </source>
</evidence>